<dbReference type="PIRSF" id="PIRSF017302">
    <property type="entry name" value="Gltscr2"/>
    <property type="match status" value="1"/>
</dbReference>
<dbReference type="STRING" id="27349.A0A0L6VD87"/>
<keyword evidence="9" id="KW-1185">Reference proteome</keyword>
<dbReference type="OrthoDB" id="5072at2759"/>
<name>A0A0L6VD87_9BASI</name>
<keyword evidence="6" id="KW-0175">Coiled coil</keyword>
<dbReference type="GO" id="GO:0000027">
    <property type="term" value="P:ribosomal large subunit assembly"/>
    <property type="evidence" value="ECO:0007669"/>
    <property type="project" value="UniProtKB-UniRule"/>
</dbReference>
<comment type="caution">
    <text evidence="8">The sequence shown here is derived from an EMBL/GenBank/DDBJ whole genome shotgun (WGS) entry which is preliminary data.</text>
</comment>
<dbReference type="GO" id="GO:0008097">
    <property type="term" value="F:5S rRNA binding"/>
    <property type="evidence" value="ECO:0007669"/>
    <property type="project" value="TreeGrafter"/>
</dbReference>
<dbReference type="EMBL" id="LAVV01006699">
    <property type="protein sequence ID" value="KNZ58708.1"/>
    <property type="molecule type" value="Genomic_DNA"/>
</dbReference>
<dbReference type="PANTHER" id="PTHR14211:SF7">
    <property type="entry name" value="RIBOSOME BIOGENESIS PROTEIN NOP53"/>
    <property type="match status" value="1"/>
</dbReference>
<organism evidence="8 9">
    <name type="scientific">Puccinia sorghi</name>
    <dbReference type="NCBI Taxonomy" id="27349"/>
    <lineage>
        <taxon>Eukaryota</taxon>
        <taxon>Fungi</taxon>
        <taxon>Dikarya</taxon>
        <taxon>Basidiomycota</taxon>
        <taxon>Pucciniomycotina</taxon>
        <taxon>Pucciniomycetes</taxon>
        <taxon>Pucciniales</taxon>
        <taxon>Pucciniaceae</taxon>
        <taxon>Puccinia</taxon>
    </lineage>
</organism>
<feature type="region of interest" description="Disordered" evidence="7">
    <location>
        <begin position="257"/>
        <end position="299"/>
    </location>
</feature>
<protein>
    <recommendedName>
        <fullName evidence="2 5">Ribosome biogenesis protein NOP53</fullName>
    </recommendedName>
</protein>
<evidence type="ECO:0000256" key="2">
    <source>
        <dbReference type="ARBA" id="ARBA00018339"/>
    </source>
</evidence>
<gene>
    <name evidence="8" type="ORF">VP01_1876g6</name>
</gene>
<feature type="compositionally biased region" description="Acidic residues" evidence="7">
    <location>
        <begin position="257"/>
        <end position="267"/>
    </location>
</feature>
<dbReference type="PANTHER" id="PTHR14211">
    <property type="entry name" value="GLIOMA SUPPRESSOR CANDIDATE REGION GENE 2"/>
    <property type="match status" value="1"/>
</dbReference>
<dbReference type="GO" id="GO:0005654">
    <property type="term" value="C:nucleoplasm"/>
    <property type="evidence" value="ECO:0007669"/>
    <property type="project" value="UniProtKB-SubCell"/>
</dbReference>
<comment type="subcellular location">
    <subcellularLocation>
        <location evidence="5">Nucleus</location>
        <location evidence="5">Nucleolus</location>
    </subcellularLocation>
    <subcellularLocation>
        <location evidence="5">Nucleus</location>
        <location evidence="5">Nucleoplasm</location>
    </subcellularLocation>
</comment>
<dbReference type="InterPro" id="IPR011687">
    <property type="entry name" value="Nop53/GLTSCR2"/>
</dbReference>
<dbReference type="Proteomes" id="UP000037035">
    <property type="component" value="Unassembled WGS sequence"/>
</dbReference>
<dbReference type="GO" id="GO:0006364">
    <property type="term" value="P:rRNA processing"/>
    <property type="evidence" value="ECO:0007669"/>
    <property type="project" value="TreeGrafter"/>
</dbReference>
<keyword evidence="3 5" id="KW-0690">Ribosome biogenesis</keyword>
<feature type="coiled-coil region" evidence="6">
    <location>
        <begin position="204"/>
        <end position="238"/>
    </location>
</feature>
<feature type="compositionally biased region" description="Basic residues" evidence="7">
    <location>
        <begin position="280"/>
        <end position="290"/>
    </location>
</feature>
<reference evidence="8 9" key="1">
    <citation type="submission" date="2015-08" db="EMBL/GenBank/DDBJ databases">
        <title>Next Generation Sequencing and Analysis of the Genome of Puccinia sorghi L Schw, the Causal Agent of Maize Common Rust.</title>
        <authorList>
            <person name="Rochi L."/>
            <person name="Burguener G."/>
            <person name="Darino M."/>
            <person name="Turjanski A."/>
            <person name="Kreff E."/>
            <person name="Dieguez M.J."/>
            <person name="Sacco F."/>
        </authorList>
    </citation>
    <scope>NUCLEOTIDE SEQUENCE [LARGE SCALE GENOMIC DNA]</scope>
    <source>
        <strain evidence="8 9">RO10H11247</strain>
    </source>
</reference>
<comment type="function">
    <text evidence="5">May play a role in ribosome biogenesis.</text>
</comment>
<evidence type="ECO:0000256" key="1">
    <source>
        <dbReference type="ARBA" id="ARBA00008838"/>
    </source>
</evidence>
<dbReference type="AlphaFoldDB" id="A0A0L6VD87"/>
<dbReference type="Pfam" id="PF07767">
    <property type="entry name" value="Nop53"/>
    <property type="match status" value="1"/>
</dbReference>
<dbReference type="GO" id="GO:0005730">
    <property type="term" value="C:nucleolus"/>
    <property type="evidence" value="ECO:0007669"/>
    <property type="project" value="UniProtKB-SubCell"/>
</dbReference>
<evidence type="ECO:0000256" key="6">
    <source>
        <dbReference type="SAM" id="Coils"/>
    </source>
</evidence>
<dbReference type="VEuPathDB" id="FungiDB:VP01_1876g6"/>
<evidence type="ECO:0000256" key="5">
    <source>
        <dbReference type="PIRNR" id="PIRNR017302"/>
    </source>
</evidence>
<evidence type="ECO:0000256" key="7">
    <source>
        <dbReference type="SAM" id="MobiDB-lite"/>
    </source>
</evidence>
<sequence length="440" mass="48787">MDVNVELRVLARSVMPSNKSKSKYSRTDPSLATTSIFEVDTTGSASIRHSVIHGAFASRARKGVQRTLRVDQILTESASQGPPPVSGRVRGATQDVAKAKLLTANEKKRLEQIVVRKRHDTGIDPVKRNGTAVALKPPQPPATDIWTQGVSAATVSPANTANTVVSIKPPSSLMPNQVLSQVINSLPAPGLMAIPLPHPGQSYNPALNDHQAILRQTLEKLEEEQREADQAAEIKERVTAGLKITQAKSPWEICEEAVGDGESDDEQTQTSSPKSLAQRKASKKKTKAQRRRQEKEREQMRMHALRKEARRVAHTLHELPKLVRGLSAAEREARQARLVAKARRAALVAEYGLRAVRGGKPKGLQSVEDRHEYQLTEDLSEAGLRGLKLEGNLWRDWAQSNTRRGRLDARPRIGLVKGQRFQKGRMFKEVEKHAWKNFEA</sequence>
<evidence type="ECO:0000313" key="9">
    <source>
        <dbReference type="Proteomes" id="UP000037035"/>
    </source>
</evidence>
<evidence type="ECO:0000256" key="4">
    <source>
        <dbReference type="ARBA" id="ARBA00023242"/>
    </source>
</evidence>
<keyword evidence="4 5" id="KW-0539">Nucleus</keyword>
<evidence type="ECO:0000256" key="3">
    <source>
        <dbReference type="ARBA" id="ARBA00022517"/>
    </source>
</evidence>
<proteinExistence type="inferred from homology"/>
<evidence type="ECO:0000313" key="8">
    <source>
        <dbReference type="EMBL" id="KNZ58708.1"/>
    </source>
</evidence>
<accession>A0A0L6VD87</accession>
<comment type="similarity">
    <text evidence="1 5">Belongs to the NOP53 family.</text>
</comment>